<comment type="caution">
    <text evidence="2">The sequence shown here is derived from an EMBL/GenBank/DDBJ whole genome shotgun (WGS) entry which is preliminary data.</text>
</comment>
<keyword evidence="3" id="KW-1185">Reference proteome</keyword>
<evidence type="ECO:0000313" key="3">
    <source>
        <dbReference type="Proteomes" id="UP000765509"/>
    </source>
</evidence>
<dbReference type="EMBL" id="AVOT02023411">
    <property type="protein sequence ID" value="MBW0513430.1"/>
    <property type="molecule type" value="Genomic_DNA"/>
</dbReference>
<proteinExistence type="predicted"/>
<feature type="region of interest" description="Disordered" evidence="1">
    <location>
        <begin position="1"/>
        <end position="53"/>
    </location>
</feature>
<sequence>MEASTIKVEPVQNKGLKPRQLVKSVSNRYGKNGTYWKNKKDAGSNQEYSNDSKVKGSSKIKRYFSKTISKIKNNHNSEVHWDFHFPGAQPTIAEKINPTKIQNIITTPEVEPKKSN</sequence>
<dbReference type="Proteomes" id="UP000765509">
    <property type="component" value="Unassembled WGS sequence"/>
</dbReference>
<dbReference type="AlphaFoldDB" id="A0A9Q3HT99"/>
<evidence type="ECO:0000313" key="2">
    <source>
        <dbReference type="EMBL" id="MBW0513430.1"/>
    </source>
</evidence>
<reference evidence="2" key="1">
    <citation type="submission" date="2021-03" db="EMBL/GenBank/DDBJ databases">
        <title>Draft genome sequence of rust myrtle Austropuccinia psidii MF-1, a brazilian biotype.</title>
        <authorList>
            <person name="Quecine M.C."/>
            <person name="Pachon D.M.R."/>
            <person name="Bonatelli M.L."/>
            <person name="Correr F.H."/>
            <person name="Franceschini L.M."/>
            <person name="Leite T.F."/>
            <person name="Margarido G.R.A."/>
            <person name="Almeida C.A."/>
            <person name="Ferrarezi J.A."/>
            <person name="Labate C.A."/>
        </authorList>
    </citation>
    <scope>NUCLEOTIDE SEQUENCE</scope>
    <source>
        <strain evidence="2">MF-1</strain>
    </source>
</reference>
<gene>
    <name evidence="2" type="ORF">O181_053145</name>
</gene>
<evidence type="ECO:0000256" key="1">
    <source>
        <dbReference type="SAM" id="MobiDB-lite"/>
    </source>
</evidence>
<protein>
    <submittedName>
        <fullName evidence="2">Uncharacterized protein</fullName>
    </submittedName>
</protein>
<name>A0A9Q3HT99_9BASI</name>
<accession>A0A9Q3HT99</accession>
<organism evidence="2 3">
    <name type="scientific">Austropuccinia psidii MF-1</name>
    <dbReference type="NCBI Taxonomy" id="1389203"/>
    <lineage>
        <taxon>Eukaryota</taxon>
        <taxon>Fungi</taxon>
        <taxon>Dikarya</taxon>
        <taxon>Basidiomycota</taxon>
        <taxon>Pucciniomycotina</taxon>
        <taxon>Pucciniomycetes</taxon>
        <taxon>Pucciniales</taxon>
        <taxon>Sphaerophragmiaceae</taxon>
        <taxon>Austropuccinia</taxon>
    </lineage>
</organism>